<sequence>MKVDIENPSSEVLRFERTHPGYPRTSKGLAQFQERESKGTEPEDTDPYYLRLCTGKAMWEWTVNDLAGLYRTIEWPGWLQLELDFKDDPRGLEQIAKRVGVRKGHLMKHDLKHSNEKQEFSTGAQRDSQEDKSRPDLISCLFLDRLGTLLGKGAKYYGERNWEKGMPLSRFLGSAMRHLVQTIDGQEDEDHAI</sequence>
<feature type="compositionally biased region" description="Basic and acidic residues" evidence="1">
    <location>
        <begin position="110"/>
        <end position="119"/>
    </location>
</feature>
<dbReference type="AlphaFoldDB" id="A0A0F8ZTQ0"/>
<evidence type="ECO:0000313" key="3">
    <source>
        <dbReference type="EMBL" id="KKK63326.1"/>
    </source>
</evidence>
<gene>
    <name evidence="3" type="ORF">LCGC14_2995400</name>
</gene>
<dbReference type="EMBL" id="LAZR01061568">
    <property type="protein sequence ID" value="KKK63326.1"/>
    <property type="molecule type" value="Genomic_DNA"/>
</dbReference>
<proteinExistence type="predicted"/>
<feature type="domain" description="dATP/dGTP diphosphohydrolase N-terminal" evidence="2">
    <location>
        <begin position="124"/>
        <end position="189"/>
    </location>
</feature>
<dbReference type="InterPro" id="IPR044038">
    <property type="entry name" value="dATP/dGTP_diPOhydrolase_N"/>
</dbReference>
<evidence type="ECO:0000259" key="2">
    <source>
        <dbReference type="Pfam" id="PF18909"/>
    </source>
</evidence>
<protein>
    <recommendedName>
        <fullName evidence="2">dATP/dGTP diphosphohydrolase N-terminal domain-containing protein</fullName>
    </recommendedName>
</protein>
<feature type="region of interest" description="Disordered" evidence="1">
    <location>
        <begin position="110"/>
        <end position="132"/>
    </location>
</feature>
<name>A0A0F8ZTQ0_9ZZZZ</name>
<comment type="caution">
    <text evidence="3">The sequence shown here is derived from an EMBL/GenBank/DDBJ whole genome shotgun (WGS) entry which is preliminary data.</text>
</comment>
<dbReference type="Pfam" id="PF18909">
    <property type="entry name" value="dGTP_diPhyd_N"/>
    <property type="match status" value="1"/>
</dbReference>
<feature type="region of interest" description="Disordered" evidence="1">
    <location>
        <begin position="15"/>
        <end position="45"/>
    </location>
</feature>
<feature type="non-terminal residue" evidence="3">
    <location>
        <position position="193"/>
    </location>
</feature>
<accession>A0A0F8ZTQ0</accession>
<organism evidence="3">
    <name type="scientific">marine sediment metagenome</name>
    <dbReference type="NCBI Taxonomy" id="412755"/>
    <lineage>
        <taxon>unclassified sequences</taxon>
        <taxon>metagenomes</taxon>
        <taxon>ecological metagenomes</taxon>
    </lineage>
</organism>
<evidence type="ECO:0000256" key="1">
    <source>
        <dbReference type="SAM" id="MobiDB-lite"/>
    </source>
</evidence>
<reference evidence="3" key="1">
    <citation type="journal article" date="2015" name="Nature">
        <title>Complex archaea that bridge the gap between prokaryotes and eukaryotes.</title>
        <authorList>
            <person name="Spang A."/>
            <person name="Saw J.H."/>
            <person name="Jorgensen S.L."/>
            <person name="Zaremba-Niedzwiedzka K."/>
            <person name="Martijn J."/>
            <person name="Lind A.E."/>
            <person name="van Eijk R."/>
            <person name="Schleper C."/>
            <person name="Guy L."/>
            <person name="Ettema T.J."/>
        </authorList>
    </citation>
    <scope>NUCLEOTIDE SEQUENCE</scope>
</reference>